<dbReference type="EMBL" id="JBIRPU010000022">
    <property type="protein sequence ID" value="MFI0795863.1"/>
    <property type="molecule type" value="Genomic_DNA"/>
</dbReference>
<gene>
    <name evidence="1" type="ORF">ACH4OY_24735</name>
</gene>
<reference evidence="1 2" key="1">
    <citation type="submission" date="2024-10" db="EMBL/GenBank/DDBJ databases">
        <title>The Natural Products Discovery Center: Release of the First 8490 Sequenced Strains for Exploring Actinobacteria Biosynthetic Diversity.</title>
        <authorList>
            <person name="Kalkreuter E."/>
            <person name="Kautsar S.A."/>
            <person name="Yang D."/>
            <person name="Bader C.D."/>
            <person name="Teijaro C.N."/>
            <person name="Fluegel L."/>
            <person name="Davis C.M."/>
            <person name="Simpson J.R."/>
            <person name="Lauterbach L."/>
            <person name="Steele A.D."/>
            <person name="Gui C."/>
            <person name="Meng S."/>
            <person name="Li G."/>
            <person name="Viehrig K."/>
            <person name="Ye F."/>
            <person name="Su P."/>
            <person name="Kiefer A.F."/>
            <person name="Nichols A."/>
            <person name="Cepeda A.J."/>
            <person name="Yan W."/>
            <person name="Fan B."/>
            <person name="Jiang Y."/>
            <person name="Adhikari A."/>
            <person name="Zheng C.-J."/>
            <person name="Schuster L."/>
            <person name="Cowan T.M."/>
            <person name="Smanski M.J."/>
            <person name="Chevrette M.G."/>
            <person name="De Carvalho L.P.S."/>
            <person name="Shen B."/>
        </authorList>
    </citation>
    <scope>NUCLEOTIDE SEQUENCE [LARGE SCALE GENOMIC DNA]</scope>
    <source>
        <strain evidence="1 2">NPDC021253</strain>
    </source>
</reference>
<accession>A0ABW7SV31</accession>
<comment type="caution">
    <text evidence="1">The sequence shown here is derived from an EMBL/GenBank/DDBJ whole genome shotgun (WGS) entry which is preliminary data.</text>
</comment>
<sequence length="222" mass="24069">MSVHDVARMLPDPATLRDRCRALAVLDAALVGGPPFTYRFDGRWGPGQELASMDNGAGDQWSIVFAAAGVFVRGFDHESPLSPAGNDSGELWPGLVDTVPEAFAACVREPAFSLDDTLAATVCLWRETGDDRWRHGDVALPADGDDGADFLFGLLTDGTPEAYRDWAEGYYGRPVDLDAVREVFALRPVTPDLLRRLGARRAPEDLAGELARIGYPVRQDPA</sequence>
<protein>
    <recommendedName>
        <fullName evidence="3">SMI1/KNR4 family protein</fullName>
    </recommendedName>
</protein>
<organism evidence="1 2">
    <name type="scientific">Micromonospora rubida</name>
    <dbReference type="NCBI Taxonomy" id="2697657"/>
    <lineage>
        <taxon>Bacteria</taxon>
        <taxon>Bacillati</taxon>
        <taxon>Actinomycetota</taxon>
        <taxon>Actinomycetes</taxon>
        <taxon>Micromonosporales</taxon>
        <taxon>Micromonosporaceae</taxon>
        <taxon>Micromonospora</taxon>
    </lineage>
</organism>
<evidence type="ECO:0000313" key="2">
    <source>
        <dbReference type="Proteomes" id="UP001611075"/>
    </source>
</evidence>
<proteinExistence type="predicted"/>
<dbReference type="RefSeq" id="WP_396683460.1">
    <property type="nucleotide sequence ID" value="NZ_JBIRPU010000022.1"/>
</dbReference>
<evidence type="ECO:0008006" key="3">
    <source>
        <dbReference type="Google" id="ProtNLM"/>
    </source>
</evidence>
<keyword evidence="2" id="KW-1185">Reference proteome</keyword>
<evidence type="ECO:0000313" key="1">
    <source>
        <dbReference type="EMBL" id="MFI0795863.1"/>
    </source>
</evidence>
<name>A0ABW7SV31_9ACTN</name>
<dbReference type="Proteomes" id="UP001611075">
    <property type="component" value="Unassembled WGS sequence"/>
</dbReference>